<dbReference type="CDD" id="cd00371">
    <property type="entry name" value="HMA"/>
    <property type="match status" value="1"/>
</dbReference>
<sequence>MSSSKTHRARMVSTTPGRLRIKYRHARNNPSLLNRIKGGLEARSGVSQVRVNPVTGSFVVHYDPARCDKAGIFRCLQDIDVIVEDLTHGPSVIPPQTTLTANEAIRDLNTRLSRWTGLPIDLRTVLPLAFVGAGLWSLIRNGLMIEKVPAWLLFWLGFDLFVKARPQEPALSAQELTSTRRTRHHSDPP</sequence>
<keyword evidence="2" id="KW-1185">Reference proteome</keyword>
<dbReference type="SUPFAM" id="SSF55008">
    <property type="entry name" value="HMA, heavy metal-associated domain"/>
    <property type="match status" value="1"/>
</dbReference>
<accession>A0ABN8XBT2</accession>
<protein>
    <recommendedName>
        <fullName evidence="3">HMA domain-containing protein</fullName>
    </recommendedName>
</protein>
<dbReference type="Pfam" id="PF19991">
    <property type="entry name" value="HMA_2"/>
    <property type="match status" value="1"/>
</dbReference>
<name>A0ABN8XBT2_9GAMM</name>
<dbReference type="InterPro" id="IPR036163">
    <property type="entry name" value="HMA_dom_sf"/>
</dbReference>
<dbReference type="EMBL" id="OX458333">
    <property type="protein sequence ID" value="CAI8949540.1"/>
    <property type="molecule type" value="Genomic_DNA"/>
</dbReference>
<proteinExistence type="predicted"/>
<evidence type="ECO:0000313" key="2">
    <source>
        <dbReference type="Proteomes" id="UP001162030"/>
    </source>
</evidence>
<dbReference type="Proteomes" id="UP001162030">
    <property type="component" value="Chromosome"/>
</dbReference>
<dbReference type="InterPro" id="IPR006121">
    <property type="entry name" value="HMA_dom"/>
</dbReference>
<evidence type="ECO:0008006" key="3">
    <source>
        <dbReference type="Google" id="ProtNLM"/>
    </source>
</evidence>
<reference evidence="1 2" key="1">
    <citation type="submission" date="2023-03" db="EMBL/GenBank/DDBJ databases">
        <authorList>
            <person name="Pearce D."/>
        </authorList>
    </citation>
    <scope>NUCLEOTIDE SEQUENCE [LARGE SCALE GENOMIC DNA]</scope>
    <source>
        <strain evidence="1">Msz</strain>
    </source>
</reference>
<gene>
    <name evidence="1" type="ORF">MSZNOR_4414</name>
</gene>
<organism evidence="1 2">
    <name type="scientific">Methylocaldum szegediense</name>
    <dbReference type="NCBI Taxonomy" id="73780"/>
    <lineage>
        <taxon>Bacteria</taxon>
        <taxon>Pseudomonadati</taxon>
        <taxon>Pseudomonadota</taxon>
        <taxon>Gammaproteobacteria</taxon>
        <taxon>Methylococcales</taxon>
        <taxon>Methylococcaceae</taxon>
        <taxon>Methylocaldum</taxon>
    </lineage>
</organism>
<dbReference type="RefSeq" id="WP_156912683.1">
    <property type="nucleotide sequence ID" value="NZ_OX458333.1"/>
</dbReference>
<evidence type="ECO:0000313" key="1">
    <source>
        <dbReference type="EMBL" id="CAI8949540.1"/>
    </source>
</evidence>